<sequence length="137" mass="16249">MEIPVKIKVKTTIDREETFELLVFGRFFRKENAYFLQYDEVMEEGTVKTIVKLTKEEVLILRSGAIKMRLPFQLNRKLNGSYQLPFGVFQTTTLARELDFSYEKNQGHLHIVYDFEMQDEPAGTYQLEISFQEEHKK</sequence>
<protein>
    <submittedName>
        <fullName evidence="1">DUF1934 domain-containing protein</fullName>
    </submittedName>
</protein>
<name>A0ABS8QFU9_9BACI</name>
<proteinExistence type="predicted"/>
<dbReference type="RefSeq" id="WP_038537884.1">
    <property type="nucleotide sequence ID" value="NZ_JAAFZF010000008.1"/>
</dbReference>
<evidence type="ECO:0000313" key="2">
    <source>
        <dbReference type="Proteomes" id="UP001162836"/>
    </source>
</evidence>
<reference evidence="1 2" key="1">
    <citation type="journal article" date="2023" name="Antonie Van Leeuwenhoek">
        <title>Unveiling the genomic potential of a novel thermostable glycoside hydrolases producing Neobacillus sedimentimangrovi UE25.</title>
        <authorList>
            <person name="Ejaz U."/>
            <person name="Saleem F."/>
            <person name="Rashid R."/>
            <person name="Hasan K.A."/>
            <person name="Syed M.N."/>
            <person name="Sohail M."/>
        </authorList>
    </citation>
    <scope>NUCLEOTIDE SEQUENCE [LARGE SCALE GENOMIC DNA]</scope>
    <source>
        <strain evidence="1 2">UE25</strain>
    </source>
</reference>
<comment type="caution">
    <text evidence="1">The sequence shown here is derived from an EMBL/GenBank/DDBJ whole genome shotgun (WGS) entry which is preliminary data.</text>
</comment>
<evidence type="ECO:0000313" key="1">
    <source>
        <dbReference type="EMBL" id="MCD4838108.1"/>
    </source>
</evidence>
<dbReference type="Gene3D" id="2.40.128.20">
    <property type="match status" value="1"/>
</dbReference>
<dbReference type="Proteomes" id="UP001162836">
    <property type="component" value="Unassembled WGS sequence"/>
</dbReference>
<gene>
    <name evidence="1" type="ORF">LRS37_04330</name>
</gene>
<dbReference type="InterPro" id="IPR015231">
    <property type="entry name" value="DUF1934"/>
</dbReference>
<dbReference type="InterPro" id="IPR012674">
    <property type="entry name" value="Calycin"/>
</dbReference>
<dbReference type="SUPFAM" id="SSF50814">
    <property type="entry name" value="Lipocalins"/>
    <property type="match status" value="1"/>
</dbReference>
<dbReference type="EMBL" id="JAJODE010000007">
    <property type="protein sequence ID" value="MCD4838108.1"/>
    <property type="molecule type" value="Genomic_DNA"/>
</dbReference>
<dbReference type="Pfam" id="PF09148">
    <property type="entry name" value="DUF1934"/>
    <property type="match status" value="1"/>
</dbReference>
<accession>A0ABS8QFU9</accession>
<keyword evidence="2" id="KW-1185">Reference proteome</keyword>
<organism evidence="1 2">
    <name type="scientific">Neobacillus sedimentimangrovi</name>
    <dbReference type="NCBI Taxonomy" id="2699460"/>
    <lineage>
        <taxon>Bacteria</taxon>
        <taxon>Bacillati</taxon>
        <taxon>Bacillota</taxon>
        <taxon>Bacilli</taxon>
        <taxon>Bacillales</taxon>
        <taxon>Bacillaceae</taxon>
        <taxon>Neobacillus</taxon>
    </lineage>
</organism>